<dbReference type="Proteomes" id="UP001370758">
    <property type="component" value="Unassembled WGS sequence"/>
</dbReference>
<dbReference type="SUPFAM" id="SSF52047">
    <property type="entry name" value="RNI-like"/>
    <property type="match status" value="1"/>
</dbReference>
<evidence type="ECO:0000313" key="2">
    <source>
        <dbReference type="Proteomes" id="UP001370758"/>
    </source>
</evidence>
<dbReference type="AlphaFoldDB" id="A0AAV9WPS1"/>
<protein>
    <recommendedName>
        <fullName evidence="3">F-box domain-containing protein</fullName>
    </recommendedName>
</protein>
<proteinExistence type="predicted"/>
<comment type="caution">
    <text evidence="1">The sequence shown here is derived from an EMBL/GenBank/DDBJ whole genome shotgun (WGS) entry which is preliminary data.</text>
</comment>
<gene>
    <name evidence="1" type="ORF">TWF481_000557</name>
</gene>
<dbReference type="InterPro" id="IPR032675">
    <property type="entry name" value="LRR_dom_sf"/>
</dbReference>
<reference evidence="1 2" key="1">
    <citation type="submission" date="2023-08" db="EMBL/GenBank/DDBJ databases">
        <authorList>
            <person name="Palmer J.M."/>
        </authorList>
    </citation>
    <scope>NUCLEOTIDE SEQUENCE [LARGE SCALE GENOMIC DNA]</scope>
    <source>
        <strain evidence="1 2">TWF481</strain>
    </source>
</reference>
<organism evidence="1 2">
    <name type="scientific">Arthrobotrys musiformis</name>
    <dbReference type="NCBI Taxonomy" id="47236"/>
    <lineage>
        <taxon>Eukaryota</taxon>
        <taxon>Fungi</taxon>
        <taxon>Dikarya</taxon>
        <taxon>Ascomycota</taxon>
        <taxon>Pezizomycotina</taxon>
        <taxon>Orbiliomycetes</taxon>
        <taxon>Orbiliales</taxon>
        <taxon>Orbiliaceae</taxon>
        <taxon>Arthrobotrys</taxon>
    </lineage>
</organism>
<evidence type="ECO:0000313" key="1">
    <source>
        <dbReference type="EMBL" id="KAK6511648.1"/>
    </source>
</evidence>
<keyword evidence="2" id="KW-1185">Reference proteome</keyword>
<sequence length="396" mass="45677">MRLTVNIADELTQKQRMLKGVWISGCDDGESPGIISTSIFRALNSKFQLQDLHINIAGISDIGHALNIMTSFNGIPNQLQRLSVRLTSAIFLVDSFESPAPFWESHQQEFYPKFKLPFKPQFDWLTHLSLKDASDAIFERTRRIDLIFPLGQLETLRFVKAGELSDTLLHMTGKCHRLKMFALWGGASDVVLCQFVASLPQLEELVLKMRSAPPPNLHDLGIESHGQRLMKLFLKFRDRRANREVGSWFLNLLTRGRTFPKLTELAISCPMEQIHLLRQWGANIPRLKFFWLLNRPIDPKPSLDRVLPHLIPLFRKDESLPKLVFFALGKRAYRKHWPTIYQFCELMAVSGGINTHLKDVTHREMFYCDPGLTLLNALKMWMPCEEERNFIEPMPG</sequence>
<dbReference type="Gene3D" id="3.80.10.10">
    <property type="entry name" value="Ribonuclease Inhibitor"/>
    <property type="match status" value="1"/>
</dbReference>
<evidence type="ECO:0008006" key="3">
    <source>
        <dbReference type="Google" id="ProtNLM"/>
    </source>
</evidence>
<name>A0AAV9WPS1_9PEZI</name>
<dbReference type="EMBL" id="JAVHJL010000001">
    <property type="protein sequence ID" value="KAK6511648.1"/>
    <property type="molecule type" value="Genomic_DNA"/>
</dbReference>
<accession>A0AAV9WPS1</accession>